<dbReference type="Gene3D" id="3.30.460.10">
    <property type="entry name" value="Beta Polymerase, domain 2"/>
    <property type="match status" value="1"/>
</dbReference>
<sequence>MNSSITDKLVTLASETKNISALWLYGSRAKGNHRPDSDYDLAVLFTDWVEDPLDRRLRPELLAMNWSKKLGLTEDKLSIVDIQNAPIPLAMNTISGKLLYCGDDDARLSAEGIIMSKAELDYQYHLKHFGF</sequence>
<evidence type="ECO:0000313" key="3">
    <source>
        <dbReference type="Proteomes" id="UP000254326"/>
    </source>
</evidence>
<dbReference type="EMBL" id="QKRA01000002">
    <property type="protein sequence ID" value="RDL45155.1"/>
    <property type="molecule type" value="Genomic_DNA"/>
</dbReference>
<proteinExistence type="predicted"/>
<protein>
    <submittedName>
        <fullName evidence="2">Nucleotidyltransferase domain-containing protein</fullName>
    </submittedName>
</protein>
<keyword evidence="3" id="KW-1185">Reference proteome</keyword>
<dbReference type="Proteomes" id="UP000254326">
    <property type="component" value="Unassembled WGS sequence"/>
</dbReference>
<accession>A0A370UBT3</accession>
<gene>
    <name evidence="2" type="ORF">DN730_05960</name>
</gene>
<evidence type="ECO:0000313" key="2">
    <source>
        <dbReference type="EMBL" id="RDL45155.1"/>
    </source>
</evidence>
<dbReference type="PANTHER" id="PTHR43852:SF3">
    <property type="entry name" value="NUCLEOTIDYLTRANSFERASE"/>
    <property type="match status" value="1"/>
</dbReference>
<dbReference type="NCBIfam" id="NF047752">
    <property type="entry name" value="MntA_antitoxin"/>
    <property type="match status" value="1"/>
</dbReference>
<dbReference type="RefSeq" id="WP_115467189.1">
    <property type="nucleotide sequence ID" value="NZ_QKRA01000002.1"/>
</dbReference>
<organism evidence="2 3">
    <name type="scientific">Marinomonas piezotolerans</name>
    <dbReference type="NCBI Taxonomy" id="2213058"/>
    <lineage>
        <taxon>Bacteria</taxon>
        <taxon>Pseudomonadati</taxon>
        <taxon>Pseudomonadota</taxon>
        <taxon>Gammaproteobacteria</taxon>
        <taxon>Oceanospirillales</taxon>
        <taxon>Oceanospirillaceae</taxon>
        <taxon>Marinomonas</taxon>
    </lineage>
</organism>
<reference evidence="2 3" key="1">
    <citation type="submission" date="2018-06" db="EMBL/GenBank/DDBJ databases">
        <title>Marinomonas sp. YLB-05 draft genome sequence.</title>
        <authorList>
            <person name="Yu L."/>
            <person name="Tang X."/>
        </authorList>
    </citation>
    <scope>NUCLEOTIDE SEQUENCE [LARGE SCALE GENOMIC DNA]</scope>
    <source>
        <strain evidence="2 3">YLB-05</strain>
    </source>
</reference>
<name>A0A370UBT3_9GAMM</name>
<evidence type="ECO:0000259" key="1">
    <source>
        <dbReference type="Pfam" id="PF18765"/>
    </source>
</evidence>
<comment type="caution">
    <text evidence="2">The sequence shown here is derived from an EMBL/GenBank/DDBJ whole genome shotgun (WGS) entry which is preliminary data.</text>
</comment>
<dbReference type="PANTHER" id="PTHR43852">
    <property type="entry name" value="NUCLEOTIDYLTRANSFERASE"/>
    <property type="match status" value="1"/>
</dbReference>
<keyword evidence="2" id="KW-0808">Transferase</keyword>
<feature type="domain" description="Polymerase beta nucleotidyltransferase" evidence="1">
    <location>
        <begin position="8"/>
        <end position="104"/>
    </location>
</feature>
<dbReference type="Pfam" id="PF18765">
    <property type="entry name" value="Polbeta"/>
    <property type="match status" value="1"/>
</dbReference>
<dbReference type="OrthoDB" id="5899752at2"/>
<dbReference type="SUPFAM" id="SSF81301">
    <property type="entry name" value="Nucleotidyltransferase"/>
    <property type="match status" value="1"/>
</dbReference>
<dbReference type="GO" id="GO:0016740">
    <property type="term" value="F:transferase activity"/>
    <property type="evidence" value="ECO:0007669"/>
    <property type="project" value="UniProtKB-KW"/>
</dbReference>
<dbReference type="InterPro" id="IPR052930">
    <property type="entry name" value="TA_antitoxin_MntA"/>
</dbReference>
<dbReference type="CDD" id="cd05403">
    <property type="entry name" value="NT_KNTase_like"/>
    <property type="match status" value="1"/>
</dbReference>
<dbReference type="InterPro" id="IPR043519">
    <property type="entry name" value="NT_sf"/>
</dbReference>
<dbReference type="InterPro" id="IPR041633">
    <property type="entry name" value="Polbeta"/>
</dbReference>
<dbReference type="AlphaFoldDB" id="A0A370UBT3"/>